<dbReference type="Proteomes" id="UP000095192">
    <property type="component" value="Unassembled WGS sequence"/>
</dbReference>
<dbReference type="Gene3D" id="2.40.50.100">
    <property type="match status" value="1"/>
</dbReference>
<dbReference type="InterPro" id="IPR011053">
    <property type="entry name" value="Single_hybrid_motif"/>
</dbReference>
<dbReference type="PROSITE" id="PS50968">
    <property type="entry name" value="BIOTINYL_LIPOYL"/>
    <property type="match status" value="1"/>
</dbReference>
<dbReference type="GO" id="GO:0031405">
    <property type="term" value="F:lipoic acid binding"/>
    <property type="evidence" value="ECO:0007669"/>
    <property type="project" value="TreeGrafter"/>
</dbReference>
<dbReference type="GO" id="GO:0016407">
    <property type="term" value="F:acetyltransferase activity"/>
    <property type="evidence" value="ECO:0007669"/>
    <property type="project" value="TreeGrafter"/>
</dbReference>
<dbReference type="PANTHER" id="PTHR43178:SF5">
    <property type="entry name" value="LIPOAMIDE ACYLTRANSFERASE COMPONENT OF BRANCHED-CHAIN ALPHA-KETO ACID DEHYDROGENASE COMPLEX, MITOCHONDRIAL"/>
    <property type="match status" value="1"/>
</dbReference>
<proteinExistence type="predicted"/>
<dbReference type="CDD" id="cd06849">
    <property type="entry name" value="lipoyl_domain"/>
    <property type="match status" value="1"/>
</dbReference>
<keyword evidence="5" id="KW-0012">Acyltransferase</keyword>
<evidence type="ECO:0000256" key="1">
    <source>
        <dbReference type="ARBA" id="ARBA00001938"/>
    </source>
</evidence>
<dbReference type="GO" id="GO:0005737">
    <property type="term" value="C:cytoplasm"/>
    <property type="evidence" value="ECO:0007669"/>
    <property type="project" value="TreeGrafter"/>
</dbReference>
<comment type="cofactor">
    <cofactor evidence="1">
        <name>(R)-lipoate</name>
        <dbReference type="ChEBI" id="CHEBI:83088"/>
    </cofactor>
</comment>
<evidence type="ECO:0000256" key="3">
    <source>
        <dbReference type="ARBA" id="ARBA00022823"/>
    </source>
</evidence>
<dbReference type="InterPro" id="IPR003016">
    <property type="entry name" value="2-oxoA_DH_lipoyl-BS"/>
</dbReference>
<name>A0A1D3D8K4_9EIME</name>
<accession>A0A1D3D8K4</accession>
<evidence type="ECO:0000259" key="9">
    <source>
        <dbReference type="PROSITE" id="PS50968"/>
    </source>
</evidence>
<dbReference type="VEuPathDB" id="ToxoDB:LOC34617548"/>
<evidence type="ECO:0000313" key="11">
    <source>
        <dbReference type="Proteomes" id="UP000095192"/>
    </source>
</evidence>
<keyword evidence="2" id="KW-0808">Transferase</keyword>
<keyword evidence="3" id="KW-0450">Lipoyl</keyword>
<evidence type="ECO:0000256" key="5">
    <source>
        <dbReference type="ARBA" id="ARBA00023315"/>
    </source>
</evidence>
<dbReference type="Pfam" id="PF00364">
    <property type="entry name" value="Biotin_lipoyl"/>
    <property type="match status" value="1"/>
</dbReference>
<keyword evidence="11" id="KW-1185">Reference proteome</keyword>
<dbReference type="PANTHER" id="PTHR43178">
    <property type="entry name" value="DIHYDROLIPOAMIDE ACETYLTRANSFERASE COMPONENT OF PYRUVATE DEHYDROGENASE COMPLEX"/>
    <property type="match status" value="1"/>
</dbReference>
<protein>
    <recommendedName>
        <fullName evidence="7">Lipoamide acyltransferase component of branched-chain alpha-keto acid dehydrogenase complex, mitochondrial</fullName>
        <ecNumber evidence="6">2.3.1.168</ecNumber>
    </recommendedName>
    <alternativeName>
        <fullName evidence="8">Branched-chain alpha-keto acid dehydrogenase complex component E2</fullName>
    </alternativeName>
</protein>
<dbReference type="InterPro" id="IPR000089">
    <property type="entry name" value="Biotin_lipoyl"/>
</dbReference>
<dbReference type="InParanoid" id="A0A1D3D8K4"/>
<dbReference type="InterPro" id="IPR050743">
    <property type="entry name" value="2-oxoacid_DH_E2_comp"/>
</dbReference>
<dbReference type="PROSITE" id="PS00189">
    <property type="entry name" value="LIPOYL"/>
    <property type="match status" value="1"/>
</dbReference>
<dbReference type="GO" id="GO:0043754">
    <property type="term" value="F:dihydrolipoamide branched chain acyltransferase activity"/>
    <property type="evidence" value="ECO:0007669"/>
    <property type="project" value="UniProtKB-EC"/>
</dbReference>
<sequence>MGDSITEGTLQEWKYNVGSYVPEGALLAVVETDKVAVEINAAAAGKLAEVHAQPGETVFVGKPLYAIDTSKQSLPFWLHHLYGDGASPTEGLFPCLSVSNSSAYWRECVVLWEVLSALDGRHLGWGEGEG</sequence>
<dbReference type="EMBL" id="JROU02000285">
    <property type="protein sequence ID" value="OEH79764.1"/>
    <property type="molecule type" value="Genomic_DNA"/>
</dbReference>
<evidence type="ECO:0000256" key="8">
    <source>
        <dbReference type="ARBA" id="ARBA00042008"/>
    </source>
</evidence>
<dbReference type="SUPFAM" id="SSF51230">
    <property type="entry name" value="Single hybrid motif"/>
    <property type="match status" value="1"/>
</dbReference>
<evidence type="ECO:0000256" key="6">
    <source>
        <dbReference type="ARBA" id="ARBA00038880"/>
    </source>
</evidence>
<reference evidence="10 11" key="1">
    <citation type="journal article" date="2016" name="BMC Genomics">
        <title>Comparative genomics reveals Cyclospora cayetanensis possesses coccidia-like metabolism and invasion components but unique surface antigens.</title>
        <authorList>
            <person name="Liu S."/>
            <person name="Wang L."/>
            <person name="Zheng H."/>
            <person name="Xu Z."/>
            <person name="Roellig D.M."/>
            <person name="Li N."/>
            <person name="Frace M.A."/>
            <person name="Tang K."/>
            <person name="Arrowood M.J."/>
            <person name="Moss D.M."/>
            <person name="Zhang L."/>
            <person name="Feng Y."/>
            <person name="Xiao L."/>
        </authorList>
    </citation>
    <scope>NUCLEOTIDE SEQUENCE [LARGE SCALE GENOMIC DNA]</scope>
    <source>
        <strain evidence="10 11">CHN_HEN01</strain>
    </source>
</reference>
<feature type="domain" description="Lipoyl-binding" evidence="9">
    <location>
        <begin position="1"/>
        <end position="68"/>
    </location>
</feature>
<comment type="caution">
    <text evidence="10">The sequence shown here is derived from an EMBL/GenBank/DDBJ whole genome shotgun (WGS) entry which is preliminary data.</text>
</comment>
<gene>
    <name evidence="10" type="ORF">cyc_00359</name>
</gene>
<evidence type="ECO:0000256" key="4">
    <source>
        <dbReference type="ARBA" id="ARBA00022946"/>
    </source>
</evidence>
<dbReference type="AlphaFoldDB" id="A0A1D3D8K4"/>
<dbReference type="EC" id="2.3.1.168" evidence="6"/>
<evidence type="ECO:0000256" key="2">
    <source>
        <dbReference type="ARBA" id="ARBA00022679"/>
    </source>
</evidence>
<dbReference type="VEuPathDB" id="ToxoDB:cyc_00359"/>
<keyword evidence="4" id="KW-0809">Transit peptide</keyword>
<evidence type="ECO:0000256" key="7">
    <source>
        <dbReference type="ARBA" id="ARBA00039275"/>
    </source>
</evidence>
<evidence type="ECO:0000313" key="10">
    <source>
        <dbReference type="EMBL" id="OEH79764.1"/>
    </source>
</evidence>
<organism evidence="10 11">
    <name type="scientific">Cyclospora cayetanensis</name>
    <dbReference type="NCBI Taxonomy" id="88456"/>
    <lineage>
        <taxon>Eukaryota</taxon>
        <taxon>Sar</taxon>
        <taxon>Alveolata</taxon>
        <taxon>Apicomplexa</taxon>
        <taxon>Conoidasida</taxon>
        <taxon>Coccidia</taxon>
        <taxon>Eucoccidiorida</taxon>
        <taxon>Eimeriorina</taxon>
        <taxon>Eimeriidae</taxon>
        <taxon>Cyclospora</taxon>
    </lineage>
</organism>